<dbReference type="Gramene" id="AET5Gv20423300.1">
    <property type="protein sequence ID" value="AET5Gv20423300.1"/>
    <property type="gene ID" value="AET5Gv20423300"/>
</dbReference>
<feature type="domain" description="ABC1 atypical kinase-like" evidence="3">
    <location>
        <begin position="248"/>
        <end position="327"/>
    </location>
</feature>
<reference evidence="5" key="1">
    <citation type="journal article" date="2014" name="Science">
        <title>Ancient hybridizations among the ancestral genomes of bread wheat.</title>
        <authorList>
            <consortium name="International Wheat Genome Sequencing Consortium,"/>
            <person name="Marcussen T."/>
            <person name="Sandve S.R."/>
            <person name="Heier L."/>
            <person name="Spannagl M."/>
            <person name="Pfeifer M."/>
            <person name="Jakobsen K.S."/>
            <person name="Wulff B.B."/>
            <person name="Steuernagel B."/>
            <person name="Mayer K.F."/>
            <person name="Olsen O.A."/>
        </authorList>
    </citation>
    <scope>NUCLEOTIDE SEQUENCE [LARGE SCALE GENOMIC DNA]</scope>
    <source>
        <strain evidence="5">cv. AL8/78</strain>
    </source>
</reference>
<dbReference type="InterPro" id="IPR004147">
    <property type="entry name" value="ABC1_dom"/>
</dbReference>
<dbReference type="GO" id="GO:1901031">
    <property type="term" value="P:regulation of response to reactive oxygen species"/>
    <property type="evidence" value="ECO:0007669"/>
    <property type="project" value="TreeGrafter"/>
</dbReference>
<dbReference type="PANTHER" id="PTHR10566">
    <property type="entry name" value="CHAPERONE-ACTIVITY OF BC1 COMPLEX CABC1 -RELATED"/>
    <property type="match status" value="1"/>
</dbReference>
<sequence length="334" mass="36887">MAMMMADLSFSASISNAKLPRYGNDSSLVKRSSMFRAEARSTESEKYTTNGRSRKMVPTTELMRSKGGGRARTDTVNGSLNGAVNGSTKAVINGSTNGVVNGSTRAVINGSPKVVVTGTSLVNGSNMSSLVKTQKQMSARDDPFEEELKVLPSDEGFSWAKANYNSVQRSIDIWSFVLSLRIRILFDNAKWAYPGGFSEENQKIRRRNTASWLREQVLQLGPTFIKLGQLSSTRSDLFPKEFVDELAKLQDRVPAFSPEKAKAFIEKEMGCSVDVAFKEFEDRPIAAASLGQVHRAVLHNGERVAVKVQRPGLRKLFDIDLRESKASSRVFSEK</sequence>
<accession>A0A453KIB4</accession>
<evidence type="ECO:0000313" key="5">
    <source>
        <dbReference type="Proteomes" id="UP000015105"/>
    </source>
</evidence>
<keyword evidence="5" id="KW-1185">Reference proteome</keyword>
<dbReference type="SUPFAM" id="SSF56112">
    <property type="entry name" value="Protein kinase-like (PK-like)"/>
    <property type="match status" value="1"/>
</dbReference>
<comment type="similarity">
    <text evidence="1">Belongs to the protein kinase superfamily. ADCK protein kinase family.</text>
</comment>
<dbReference type="GO" id="GO:0016020">
    <property type="term" value="C:membrane"/>
    <property type="evidence" value="ECO:0007669"/>
    <property type="project" value="GOC"/>
</dbReference>
<dbReference type="InterPro" id="IPR050154">
    <property type="entry name" value="UbiB_kinase"/>
</dbReference>
<dbReference type="EnsemblPlants" id="AET5Gv20423300.1">
    <property type="protein sequence ID" value="AET5Gv20423300.1"/>
    <property type="gene ID" value="AET5Gv20423300"/>
</dbReference>
<organism evidence="4 5">
    <name type="scientific">Aegilops tauschii subsp. strangulata</name>
    <name type="common">Goatgrass</name>
    <dbReference type="NCBI Taxonomy" id="200361"/>
    <lineage>
        <taxon>Eukaryota</taxon>
        <taxon>Viridiplantae</taxon>
        <taxon>Streptophyta</taxon>
        <taxon>Embryophyta</taxon>
        <taxon>Tracheophyta</taxon>
        <taxon>Spermatophyta</taxon>
        <taxon>Magnoliopsida</taxon>
        <taxon>Liliopsida</taxon>
        <taxon>Poales</taxon>
        <taxon>Poaceae</taxon>
        <taxon>BOP clade</taxon>
        <taxon>Pooideae</taxon>
        <taxon>Triticodae</taxon>
        <taxon>Triticeae</taxon>
        <taxon>Triticinae</taxon>
        <taxon>Aegilops</taxon>
    </lineage>
</organism>
<evidence type="ECO:0000256" key="1">
    <source>
        <dbReference type="ARBA" id="ARBA00009670"/>
    </source>
</evidence>
<dbReference type="AlphaFoldDB" id="A0A453KIB4"/>
<reference evidence="5" key="2">
    <citation type="journal article" date="2017" name="Nat. Plants">
        <title>The Aegilops tauschii genome reveals multiple impacts of transposons.</title>
        <authorList>
            <person name="Zhao G."/>
            <person name="Zou C."/>
            <person name="Li K."/>
            <person name="Wang K."/>
            <person name="Li T."/>
            <person name="Gao L."/>
            <person name="Zhang X."/>
            <person name="Wang H."/>
            <person name="Yang Z."/>
            <person name="Liu X."/>
            <person name="Jiang W."/>
            <person name="Mao L."/>
            <person name="Kong X."/>
            <person name="Jiao Y."/>
            <person name="Jia J."/>
        </authorList>
    </citation>
    <scope>NUCLEOTIDE SEQUENCE [LARGE SCALE GENOMIC DNA]</scope>
    <source>
        <strain evidence="5">cv. AL8/78</strain>
    </source>
</reference>
<dbReference type="GO" id="GO:0046467">
    <property type="term" value="P:membrane lipid biosynthetic process"/>
    <property type="evidence" value="ECO:0007669"/>
    <property type="project" value="TreeGrafter"/>
</dbReference>
<reference evidence="4" key="5">
    <citation type="journal article" date="2021" name="G3 (Bethesda)">
        <title>Aegilops tauschii genome assembly Aet v5.0 features greater sequence contiguity and improved annotation.</title>
        <authorList>
            <person name="Wang L."/>
            <person name="Zhu T."/>
            <person name="Rodriguez J.C."/>
            <person name="Deal K.R."/>
            <person name="Dubcovsky J."/>
            <person name="McGuire P.E."/>
            <person name="Lux T."/>
            <person name="Spannagl M."/>
            <person name="Mayer K.F.X."/>
            <person name="Baldrich P."/>
            <person name="Meyers B.C."/>
            <person name="Huo N."/>
            <person name="Gu Y.Q."/>
            <person name="Zhou H."/>
            <person name="Devos K.M."/>
            <person name="Bennetzen J.L."/>
            <person name="Unver T."/>
            <person name="Budak H."/>
            <person name="Gulick P.J."/>
            <person name="Galiba G."/>
            <person name="Kalapos B."/>
            <person name="Nelson D.R."/>
            <person name="Li P."/>
            <person name="You F.M."/>
            <person name="Luo M.C."/>
            <person name="Dvorak J."/>
        </authorList>
    </citation>
    <scope>NUCLEOTIDE SEQUENCE [LARGE SCALE GENOMIC DNA]</scope>
    <source>
        <strain evidence="4">cv. AL8/78</strain>
    </source>
</reference>
<evidence type="ECO:0000313" key="4">
    <source>
        <dbReference type="EnsemblPlants" id="AET5Gv20423300.1"/>
    </source>
</evidence>
<dbReference type="PANTHER" id="PTHR10566:SF113">
    <property type="entry name" value="PROTEIN ACTIVITY OF BC1 COMPLEX KINASE 7, CHLOROPLASTIC"/>
    <property type="match status" value="1"/>
</dbReference>
<proteinExistence type="inferred from homology"/>
<feature type="region of interest" description="Disordered" evidence="2">
    <location>
        <begin position="63"/>
        <end position="82"/>
    </location>
</feature>
<dbReference type="Proteomes" id="UP000015105">
    <property type="component" value="Chromosome 5D"/>
</dbReference>
<dbReference type="InterPro" id="IPR011009">
    <property type="entry name" value="Kinase-like_dom_sf"/>
</dbReference>
<reference evidence="4" key="4">
    <citation type="submission" date="2019-03" db="UniProtKB">
        <authorList>
            <consortium name="EnsemblPlants"/>
        </authorList>
    </citation>
    <scope>IDENTIFICATION</scope>
</reference>
<evidence type="ECO:0000256" key="2">
    <source>
        <dbReference type="SAM" id="MobiDB-lite"/>
    </source>
</evidence>
<protein>
    <recommendedName>
        <fullName evidence="3">ABC1 atypical kinase-like domain-containing protein</fullName>
    </recommendedName>
</protein>
<dbReference type="Pfam" id="PF03109">
    <property type="entry name" value="ABC1"/>
    <property type="match status" value="1"/>
</dbReference>
<name>A0A453KIB4_AEGTS</name>
<evidence type="ECO:0000259" key="3">
    <source>
        <dbReference type="Pfam" id="PF03109"/>
    </source>
</evidence>
<reference evidence="4" key="3">
    <citation type="journal article" date="2017" name="Nature">
        <title>Genome sequence of the progenitor of the wheat D genome Aegilops tauschii.</title>
        <authorList>
            <person name="Luo M.C."/>
            <person name="Gu Y.Q."/>
            <person name="Puiu D."/>
            <person name="Wang H."/>
            <person name="Twardziok S.O."/>
            <person name="Deal K.R."/>
            <person name="Huo N."/>
            <person name="Zhu T."/>
            <person name="Wang L."/>
            <person name="Wang Y."/>
            <person name="McGuire P.E."/>
            <person name="Liu S."/>
            <person name="Long H."/>
            <person name="Ramasamy R.K."/>
            <person name="Rodriguez J.C."/>
            <person name="Van S.L."/>
            <person name="Yuan L."/>
            <person name="Wang Z."/>
            <person name="Xia Z."/>
            <person name="Xiao L."/>
            <person name="Anderson O.D."/>
            <person name="Ouyang S."/>
            <person name="Liang Y."/>
            <person name="Zimin A.V."/>
            <person name="Pertea G."/>
            <person name="Qi P."/>
            <person name="Bennetzen J.L."/>
            <person name="Dai X."/>
            <person name="Dawson M.W."/>
            <person name="Muller H.G."/>
            <person name="Kugler K."/>
            <person name="Rivarola-Duarte L."/>
            <person name="Spannagl M."/>
            <person name="Mayer K.F.X."/>
            <person name="Lu F.H."/>
            <person name="Bevan M.W."/>
            <person name="Leroy P."/>
            <person name="Li P."/>
            <person name="You F.M."/>
            <person name="Sun Q."/>
            <person name="Liu Z."/>
            <person name="Lyons E."/>
            <person name="Wicker T."/>
            <person name="Salzberg S.L."/>
            <person name="Devos K.M."/>
            <person name="Dvorak J."/>
        </authorList>
    </citation>
    <scope>NUCLEOTIDE SEQUENCE [LARGE SCALE GENOMIC DNA]</scope>
    <source>
        <strain evidence="4">cv. AL8/78</strain>
    </source>
</reference>